<reference evidence="2" key="1">
    <citation type="submission" date="2018-06" db="EMBL/GenBank/DDBJ databases">
        <authorList>
            <person name="Zhirakovskaya E."/>
        </authorList>
    </citation>
    <scope>NUCLEOTIDE SEQUENCE</scope>
</reference>
<organism evidence="2">
    <name type="scientific">hydrothermal vent metagenome</name>
    <dbReference type="NCBI Taxonomy" id="652676"/>
    <lineage>
        <taxon>unclassified sequences</taxon>
        <taxon>metagenomes</taxon>
        <taxon>ecological metagenomes</taxon>
    </lineage>
</organism>
<proteinExistence type="predicted"/>
<name>A0A3B0WDQ8_9ZZZZ</name>
<accession>A0A3B0WDQ8</accession>
<evidence type="ECO:0000256" key="1">
    <source>
        <dbReference type="SAM" id="MobiDB-lite"/>
    </source>
</evidence>
<sequence>MKKMTTFAASAAIAATFVATGANASENPFGMQELSAGYDVAMSTSEGMCGEGKCGGDKGKEGKCGEDKSGGDKGKEGKCGEGKCGGDKAK</sequence>
<gene>
    <name evidence="2" type="ORF">MNBD_GAMMA05-359</name>
</gene>
<dbReference type="AlphaFoldDB" id="A0A3B0WDQ8"/>
<feature type="compositionally biased region" description="Basic and acidic residues" evidence="1">
    <location>
        <begin position="54"/>
        <end position="90"/>
    </location>
</feature>
<protein>
    <recommendedName>
        <fullName evidence="3">Low-complexity protein</fullName>
    </recommendedName>
</protein>
<dbReference type="EMBL" id="UOFE01000034">
    <property type="protein sequence ID" value="VAW53421.1"/>
    <property type="molecule type" value="Genomic_DNA"/>
</dbReference>
<evidence type="ECO:0000313" key="2">
    <source>
        <dbReference type="EMBL" id="VAW53421.1"/>
    </source>
</evidence>
<feature type="region of interest" description="Disordered" evidence="1">
    <location>
        <begin position="50"/>
        <end position="90"/>
    </location>
</feature>
<evidence type="ECO:0008006" key="3">
    <source>
        <dbReference type="Google" id="ProtNLM"/>
    </source>
</evidence>